<evidence type="ECO:0000313" key="2">
    <source>
        <dbReference type="Proteomes" id="UP000308267"/>
    </source>
</evidence>
<keyword evidence="2" id="KW-1185">Reference proteome</keyword>
<dbReference type="EMBL" id="SJOL01009272">
    <property type="protein sequence ID" value="TGZ58494.1"/>
    <property type="molecule type" value="Genomic_DNA"/>
</dbReference>
<feature type="non-terminal residue" evidence="1">
    <location>
        <position position="1"/>
    </location>
</feature>
<comment type="caution">
    <text evidence="1">The sequence shown here is derived from an EMBL/GenBank/DDBJ whole genome shotgun (WGS) entry which is preliminary data.</text>
</comment>
<gene>
    <name evidence="1" type="ORF">CRM22_009624</name>
</gene>
<dbReference type="Proteomes" id="UP000308267">
    <property type="component" value="Unassembled WGS sequence"/>
</dbReference>
<accession>A0A4V3SCX7</accession>
<name>A0A4V3SCX7_OPIFE</name>
<proteinExistence type="predicted"/>
<reference evidence="1 2" key="1">
    <citation type="journal article" date="2019" name="BMC Genomics">
        <title>New insights from Opisthorchis felineus genome: update on genomics of the epidemiologically important liver flukes.</title>
        <authorList>
            <person name="Ershov N.I."/>
            <person name="Mordvinov V.A."/>
            <person name="Prokhortchouk E.B."/>
            <person name="Pakharukova M.Y."/>
            <person name="Gunbin K.V."/>
            <person name="Ustyantsev K."/>
            <person name="Genaev M.A."/>
            <person name="Blinov A.G."/>
            <person name="Mazur A."/>
            <person name="Boulygina E."/>
            <person name="Tsygankova S."/>
            <person name="Khrameeva E."/>
            <person name="Chekanov N."/>
            <person name="Fan G."/>
            <person name="Xiao A."/>
            <person name="Zhang H."/>
            <person name="Xu X."/>
            <person name="Yang H."/>
            <person name="Solovyev V."/>
            <person name="Lee S.M."/>
            <person name="Liu X."/>
            <person name="Afonnikov D.A."/>
            <person name="Skryabin K.G."/>
        </authorList>
    </citation>
    <scope>NUCLEOTIDE SEQUENCE [LARGE SCALE GENOMIC DNA]</scope>
    <source>
        <strain evidence="1">AK-0245</strain>
        <tissue evidence="1">Whole organism</tissue>
    </source>
</reference>
<dbReference type="AlphaFoldDB" id="A0A4V3SCX7"/>
<protein>
    <submittedName>
        <fullName evidence="1">Uncharacterized protein</fullName>
    </submittedName>
</protein>
<organism evidence="1 2">
    <name type="scientific">Opisthorchis felineus</name>
    <dbReference type="NCBI Taxonomy" id="147828"/>
    <lineage>
        <taxon>Eukaryota</taxon>
        <taxon>Metazoa</taxon>
        <taxon>Spiralia</taxon>
        <taxon>Lophotrochozoa</taxon>
        <taxon>Platyhelminthes</taxon>
        <taxon>Trematoda</taxon>
        <taxon>Digenea</taxon>
        <taxon>Opisthorchiida</taxon>
        <taxon>Opisthorchiata</taxon>
        <taxon>Opisthorchiidae</taxon>
        <taxon>Opisthorchis</taxon>
    </lineage>
</organism>
<evidence type="ECO:0000313" key="1">
    <source>
        <dbReference type="EMBL" id="TGZ58494.1"/>
    </source>
</evidence>
<sequence>PQQKQQRQQLRRVQPRAQRLVLHLVQPPARQPAQRHAVAKRLVQASVVKRVAAAATREAEGHHLQLEPKNKNIQHQINALRTSHRQPDT</sequence>